<sequence>MRMYIDYRKGIFITVCTSLNSLTLTAISGSHQLIFSLEDLDFRGTSTEDLHSDLIFLLDSTLDQRIDGVRGNSSKGIILQSYFH</sequence>
<dbReference type="Proteomes" id="UP001056120">
    <property type="component" value="Linkage Group LG04"/>
</dbReference>
<reference evidence="1 2" key="2">
    <citation type="journal article" date="2022" name="Mol. Ecol. Resour.">
        <title>The genomes of chicory, endive, great burdock and yacon provide insights into Asteraceae paleo-polyploidization history and plant inulin production.</title>
        <authorList>
            <person name="Fan W."/>
            <person name="Wang S."/>
            <person name="Wang H."/>
            <person name="Wang A."/>
            <person name="Jiang F."/>
            <person name="Liu H."/>
            <person name="Zhao H."/>
            <person name="Xu D."/>
            <person name="Zhang Y."/>
        </authorList>
    </citation>
    <scope>NUCLEOTIDE SEQUENCE [LARGE SCALE GENOMIC DNA]</scope>
    <source>
        <strain evidence="2">cv. Yunnan</strain>
        <tissue evidence="1">Leaves</tissue>
    </source>
</reference>
<name>A0ACB9JDE4_9ASTR</name>
<protein>
    <submittedName>
        <fullName evidence="1">Uncharacterized protein</fullName>
    </submittedName>
</protein>
<dbReference type="EMBL" id="CM042021">
    <property type="protein sequence ID" value="KAI3817696.1"/>
    <property type="molecule type" value="Genomic_DNA"/>
</dbReference>
<evidence type="ECO:0000313" key="1">
    <source>
        <dbReference type="EMBL" id="KAI3817696.1"/>
    </source>
</evidence>
<evidence type="ECO:0000313" key="2">
    <source>
        <dbReference type="Proteomes" id="UP001056120"/>
    </source>
</evidence>
<proteinExistence type="predicted"/>
<comment type="caution">
    <text evidence="1">The sequence shown here is derived from an EMBL/GenBank/DDBJ whole genome shotgun (WGS) entry which is preliminary data.</text>
</comment>
<accession>A0ACB9JDE4</accession>
<keyword evidence="2" id="KW-1185">Reference proteome</keyword>
<gene>
    <name evidence="1" type="ORF">L1987_11493</name>
</gene>
<reference evidence="2" key="1">
    <citation type="journal article" date="2022" name="Mol. Ecol. Resour.">
        <title>The genomes of chicory, endive, great burdock and yacon provide insights into Asteraceae palaeo-polyploidization history and plant inulin production.</title>
        <authorList>
            <person name="Fan W."/>
            <person name="Wang S."/>
            <person name="Wang H."/>
            <person name="Wang A."/>
            <person name="Jiang F."/>
            <person name="Liu H."/>
            <person name="Zhao H."/>
            <person name="Xu D."/>
            <person name="Zhang Y."/>
        </authorList>
    </citation>
    <scope>NUCLEOTIDE SEQUENCE [LARGE SCALE GENOMIC DNA]</scope>
    <source>
        <strain evidence="2">cv. Yunnan</strain>
    </source>
</reference>
<organism evidence="1 2">
    <name type="scientific">Smallanthus sonchifolius</name>
    <dbReference type="NCBI Taxonomy" id="185202"/>
    <lineage>
        <taxon>Eukaryota</taxon>
        <taxon>Viridiplantae</taxon>
        <taxon>Streptophyta</taxon>
        <taxon>Embryophyta</taxon>
        <taxon>Tracheophyta</taxon>
        <taxon>Spermatophyta</taxon>
        <taxon>Magnoliopsida</taxon>
        <taxon>eudicotyledons</taxon>
        <taxon>Gunneridae</taxon>
        <taxon>Pentapetalae</taxon>
        <taxon>asterids</taxon>
        <taxon>campanulids</taxon>
        <taxon>Asterales</taxon>
        <taxon>Asteraceae</taxon>
        <taxon>Asteroideae</taxon>
        <taxon>Heliantheae alliance</taxon>
        <taxon>Millerieae</taxon>
        <taxon>Smallanthus</taxon>
    </lineage>
</organism>